<evidence type="ECO:0000313" key="3">
    <source>
        <dbReference type="Proteomes" id="UP001596413"/>
    </source>
</evidence>
<dbReference type="RefSeq" id="WP_386417664.1">
    <property type="nucleotide sequence ID" value="NZ_JBHSZO010000041.1"/>
</dbReference>
<reference evidence="3" key="1">
    <citation type="journal article" date="2019" name="Int. J. Syst. Evol. Microbiol.">
        <title>The Global Catalogue of Microorganisms (GCM) 10K type strain sequencing project: providing services to taxonomists for standard genome sequencing and annotation.</title>
        <authorList>
            <consortium name="The Broad Institute Genomics Platform"/>
            <consortium name="The Broad Institute Genome Sequencing Center for Infectious Disease"/>
            <person name="Wu L."/>
            <person name="Ma J."/>
        </authorList>
    </citation>
    <scope>NUCLEOTIDE SEQUENCE [LARGE SCALE GENOMIC DNA]</scope>
    <source>
        <strain evidence="3">CGMCC 1.13681</strain>
    </source>
</reference>
<evidence type="ECO:0000256" key="1">
    <source>
        <dbReference type="SAM" id="MobiDB-lite"/>
    </source>
</evidence>
<proteinExistence type="predicted"/>
<feature type="region of interest" description="Disordered" evidence="1">
    <location>
        <begin position="18"/>
        <end position="40"/>
    </location>
</feature>
<dbReference type="EMBL" id="JBHSZO010000041">
    <property type="protein sequence ID" value="MFC7220760.1"/>
    <property type="molecule type" value="Genomic_DNA"/>
</dbReference>
<gene>
    <name evidence="2" type="ORF">ACFQLX_21745</name>
</gene>
<organism evidence="2 3">
    <name type="scientific">Streptomyces polyrhachis</name>
    <dbReference type="NCBI Taxonomy" id="1282885"/>
    <lineage>
        <taxon>Bacteria</taxon>
        <taxon>Bacillati</taxon>
        <taxon>Actinomycetota</taxon>
        <taxon>Actinomycetes</taxon>
        <taxon>Kitasatosporales</taxon>
        <taxon>Streptomycetaceae</taxon>
        <taxon>Streptomyces</taxon>
    </lineage>
</organism>
<accession>A0ABW2GJI1</accession>
<keyword evidence="3" id="KW-1185">Reference proteome</keyword>
<evidence type="ECO:0000313" key="2">
    <source>
        <dbReference type="EMBL" id="MFC7220760.1"/>
    </source>
</evidence>
<protein>
    <submittedName>
        <fullName evidence="2">Uncharacterized protein</fullName>
    </submittedName>
</protein>
<dbReference type="Proteomes" id="UP001596413">
    <property type="component" value="Unassembled WGS sequence"/>
</dbReference>
<name>A0ABW2GJI1_9ACTN</name>
<sequence length="40" mass="4076">MSVLCELLLRETVAGRVSAGPDAAPRDEVAATLSPLHSAA</sequence>
<comment type="caution">
    <text evidence="2">The sequence shown here is derived from an EMBL/GenBank/DDBJ whole genome shotgun (WGS) entry which is preliminary data.</text>
</comment>